<protein>
    <submittedName>
        <fullName evidence="2">Uncharacterized protein</fullName>
    </submittedName>
</protein>
<evidence type="ECO:0000313" key="3">
    <source>
        <dbReference type="Proteomes" id="UP000002217"/>
    </source>
</evidence>
<evidence type="ECO:0000256" key="1">
    <source>
        <dbReference type="SAM" id="Phobius"/>
    </source>
</evidence>
<dbReference type="STRING" id="485916.Dtox_3591"/>
<dbReference type="HOGENOM" id="CLU_3364586_0_0_9"/>
<feature type="transmembrane region" description="Helical" evidence="1">
    <location>
        <begin position="12"/>
        <end position="30"/>
    </location>
</feature>
<dbReference type="Proteomes" id="UP000002217">
    <property type="component" value="Chromosome"/>
</dbReference>
<dbReference type="AlphaFoldDB" id="C8VW16"/>
<keyword evidence="1" id="KW-0472">Membrane</keyword>
<reference evidence="2 3" key="1">
    <citation type="journal article" date="2009" name="Stand. Genomic Sci.">
        <title>Complete genome sequence of Desulfotomaculum acetoxidans type strain (5575).</title>
        <authorList>
            <person name="Spring S."/>
            <person name="Lapidus A."/>
            <person name="Schroder M."/>
            <person name="Gleim D."/>
            <person name="Sims D."/>
            <person name="Meincke L."/>
            <person name="Glavina Del Rio T."/>
            <person name="Tice H."/>
            <person name="Copeland A."/>
            <person name="Cheng J.F."/>
            <person name="Lucas S."/>
            <person name="Chen F."/>
            <person name="Nolan M."/>
            <person name="Bruce D."/>
            <person name="Goodwin L."/>
            <person name="Pitluck S."/>
            <person name="Ivanova N."/>
            <person name="Mavromatis K."/>
            <person name="Mikhailova N."/>
            <person name="Pati A."/>
            <person name="Chen A."/>
            <person name="Palaniappan K."/>
            <person name="Land M."/>
            <person name="Hauser L."/>
            <person name="Chang Y.J."/>
            <person name="Jeffries C.D."/>
            <person name="Chain P."/>
            <person name="Saunders E."/>
            <person name="Brettin T."/>
            <person name="Detter J.C."/>
            <person name="Goker M."/>
            <person name="Bristow J."/>
            <person name="Eisen J.A."/>
            <person name="Markowitz V."/>
            <person name="Hugenholtz P."/>
            <person name="Kyrpides N.C."/>
            <person name="Klenk H.P."/>
            <person name="Han C."/>
        </authorList>
    </citation>
    <scope>NUCLEOTIDE SEQUENCE [LARGE SCALE GENOMIC DNA]</scope>
    <source>
        <strain evidence="3">ATCC 49208 / DSM 771 / VKM B-1644</strain>
    </source>
</reference>
<accession>C8VW16</accession>
<gene>
    <name evidence="2" type="ordered locus">Dtox_3591</name>
</gene>
<organism evidence="2 3">
    <name type="scientific">Desulfofarcimen acetoxidans (strain ATCC 49208 / DSM 771 / KCTC 5769 / VKM B-1644 / 5575)</name>
    <name type="common">Desulfotomaculum acetoxidans</name>
    <dbReference type="NCBI Taxonomy" id="485916"/>
    <lineage>
        <taxon>Bacteria</taxon>
        <taxon>Bacillati</taxon>
        <taxon>Bacillota</taxon>
        <taxon>Clostridia</taxon>
        <taxon>Eubacteriales</taxon>
        <taxon>Peptococcaceae</taxon>
        <taxon>Desulfofarcimen</taxon>
    </lineage>
</organism>
<keyword evidence="1" id="KW-0812">Transmembrane</keyword>
<evidence type="ECO:0000313" key="2">
    <source>
        <dbReference type="EMBL" id="ACV64303.1"/>
    </source>
</evidence>
<keyword evidence="3" id="KW-1185">Reference proteome</keyword>
<name>C8VW16_DESAS</name>
<proteinExistence type="predicted"/>
<dbReference type="EMBL" id="CP001720">
    <property type="protein sequence ID" value="ACV64303.1"/>
    <property type="molecule type" value="Genomic_DNA"/>
</dbReference>
<sequence length="35" mass="3718">MAYGVGGAGMSPIIWILLILLLFGMPFGAYGTEEK</sequence>
<dbReference type="KEGG" id="dae:Dtox_3591"/>
<keyword evidence="1" id="KW-1133">Transmembrane helix</keyword>